<dbReference type="Proteomes" id="UP000195981">
    <property type="component" value="Unassembled WGS sequence"/>
</dbReference>
<feature type="region of interest" description="Disordered" evidence="5">
    <location>
        <begin position="344"/>
        <end position="418"/>
    </location>
</feature>
<dbReference type="SUPFAM" id="SSF52540">
    <property type="entry name" value="P-loop containing nucleoside triphosphate hydrolases"/>
    <property type="match status" value="1"/>
</dbReference>
<evidence type="ECO:0000256" key="4">
    <source>
        <dbReference type="SAM" id="Coils"/>
    </source>
</evidence>
<dbReference type="GO" id="GO:0006302">
    <property type="term" value="P:double-strand break repair"/>
    <property type="evidence" value="ECO:0007669"/>
    <property type="project" value="InterPro"/>
</dbReference>
<reference evidence="7 8" key="1">
    <citation type="submission" date="2017-02" db="EMBL/GenBank/DDBJ databases">
        <authorList>
            <person name="Peterson S.W."/>
        </authorList>
    </citation>
    <scope>NUCLEOTIDE SEQUENCE [LARGE SCALE GENOMIC DNA]</scope>
    <source>
        <strain evidence="7 8">CIP104813</strain>
    </source>
</reference>
<keyword evidence="7" id="KW-0378">Hydrolase</keyword>
<feature type="coiled-coil region" evidence="4">
    <location>
        <begin position="525"/>
        <end position="552"/>
    </location>
</feature>
<dbReference type="AlphaFoldDB" id="A0A1X6WXD7"/>
<feature type="compositionally biased region" description="Basic and acidic residues" evidence="5">
    <location>
        <begin position="358"/>
        <end position="374"/>
    </location>
</feature>
<keyword evidence="7" id="KW-0269">Exonuclease</keyword>
<accession>A0A1X6WXD7</accession>
<feature type="compositionally biased region" description="Low complexity" evidence="5">
    <location>
        <begin position="344"/>
        <end position="357"/>
    </location>
</feature>
<organism evidence="7 8">
    <name type="scientific">Brachybacterium nesterenkovii</name>
    <dbReference type="NCBI Taxonomy" id="47847"/>
    <lineage>
        <taxon>Bacteria</taxon>
        <taxon>Bacillati</taxon>
        <taxon>Actinomycetota</taxon>
        <taxon>Actinomycetes</taxon>
        <taxon>Micrococcales</taxon>
        <taxon>Dermabacteraceae</taxon>
        <taxon>Brachybacterium</taxon>
    </lineage>
</organism>
<dbReference type="Gene3D" id="3.40.50.300">
    <property type="entry name" value="P-loop containing nucleotide triphosphate hydrolases"/>
    <property type="match status" value="2"/>
</dbReference>
<feature type="domain" description="Rad50/SbcC-type AAA" evidence="6">
    <location>
        <begin position="6"/>
        <end position="210"/>
    </location>
</feature>
<dbReference type="OrthoDB" id="9795626at2"/>
<evidence type="ECO:0000259" key="6">
    <source>
        <dbReference type="Pfam" id="PF13476"/>
    </source>
</evidence>
<sequence length="1066" mass="111197">MRLHHLRLKGIGPFRDEVSLDLAALGASGLFLLEGPTGSGKSTILDAIVYALYGSIAGADMKRGNERIRSQFAPPTEPSVVDLIFETGSGIYRVRREPEYQRAKRRGSGTTRENAKGVLWRLGSPDLIEQVIADGAGAGAGLTPISSRLDEIGAEITRAIGLTRQQFTQTVLLPQGEFARFLTADTAERQAVLTRVFGTAIYEDVEARLVEMRKDAKRSVTEAAGVLTASVARFAEAAALDDDAREALEAHAGALELEQIAETADAALAAAQSARDTTQTAATAATEDEVQRRGARDAAREALARIRRRRELDALAARLADEAPAHDEGARRLLRDRAAAPVIAAAERSGRAETAAARSREELDRAVEATRTEDPDLAETAGAQGAIAGEGAVEAPTSSDAARRAGGEAEAPGDGSAAARPLAALAEAETGRAGELTALVALEAELPAREKDLAARREEQSALEARSAADAEALAARPAEREQLIARQREAQAEAEHRAAAAVAVQTAQERSAAAKDAARQEAAVETAQTRAEDVLRAAARAQETEADLRRRRTEGLAAELALDLADGEACPVCGALEHPRPAAPDAHHVNAETVAEAEETRRAADAAAAAARTALEVAQARRHAAAEAAGGLSIEDAEAALKAARTALAHAESCARDAEKLGTAVEEHDRRTAAMQEAQQRRALAAREQATAIAAAAEALARDAERIRAARGEHASVAARRDHHSRRARAAVALQGLVDAAVQAAASAAEAGTELDAALETAAVALGDEDLEPFADAAEARAAALAPAERTGIAEAAQRRAVDASRLTDGMAEPGIADADPSDEAEAAARTAVEDAETALTVAAETARLAQAEAGRRAATAARTATARESLARASDAVVSVQATAGVILRVADLATGGSADGERVRLSTYVLMRRFEDVVSAANARLSLLSGADLELVRATTGRGAQRTGLDLRVIDRRTDLPRDPATLSGGETFFVSLALALGLADIVTAEAGGVQMQTLFIDEGFGSLDPERLDAVIGEIGRLSETGRVVGIVSHVGELKARIPEQVHVRRLPDRTSAVAVTA</sequence>
<dbReference type="InterPro" id="IPR027417">
    <property type="entry name" value="P-loop_NTPase"/>
</dbReference>
<gene>
    <name evidence="7" type="ORF">FM110_04915</name>
</gene>
<dbReference type="GO" id="GO:0016887">
    <property type="term" value="F:ATP hydrolysis activity"/>
    <property type="evidence" value="ECO:0007669"/>
    <property type="project" value="InterPro"/>
</dbReference>
<dbReference type="EMBL" id="FWFG01000048">
    <property type="protein sequence ID" value="SLM90435.1"/>
    <property type="molecule type" value="Genomic_DNA"/>
</dbReference>
<feature type="compositionally biased region" description="Low complexity" evidence="5">
    <location>
        <begin position="408"/>
        <end position="418"/>
    </location>
</feature>
<name>A0A1X6WXD7_9MICO</name>
<dbReference type="RefSeq" id="WP_087103216.1">
    <property type="nucleotide sequence ID" value="NZ_FWFG01000048.1"/>
</dbReference>
<protein>
    <recommendedName>
        <fullName evidence="3">Nuclease SbcCD subunit C</fullName>
    </recommendedName>
</protein>
<comment type="similarity">
    <text evidence="1">Belongs to the SMC family. SbcC subfamily.</text>
</comment>
<keyword evidence="4" id="KW-0175">Coiled coil</keyword>
<dbReference type="PANTHER" id="PTHR32114:SF2">
    <property type="entry name" value="ABC TRANSPORTER ABCH.3"/>
    <property type="match status" value="1"/>
</dbReference>
<proteinExistence type="inferred from homology"/>
<keyword evidence="8" id="KW-1185">Reference proteome</keyword>
<feature type="compositionally biased region" description="Low complexity" evidence="5">
    <location>
        <begin position="378"/>
        <end position="400"/>
    </location>
</feature>
<dbReference type="InterPro" id="IPR038729">
    <property type="entry name" value="Rad50/SbcC_AAA"/>
</dbReference>
<evidence type="ECO:0000256" key="3">
    <source>
        <dbReference type="ARBA" id="ARBA00013368"/>
    </source>
</evidence>
<evidence type="ECO:0000256" key="1">
    <source>
        <dbReference type="ARBA" id="ARBA00006930"/>
    </source>
</evidence>
<evidence type="ECO:0000256" key="2">
    <source>
        <dbReference type="ARBA" id="ARBA00011322"/>
    </source>
</evidence>
<dbReference type="PANTHER" id="PTHR32114">
    <property type="entry name" value="ABC TRANSPORTER ABCH.3"/>
    <property type="match status" value="1"/>
</dbReference>
<evidence type="ECO:0000313" key="8">
    <source>
        <dbReference type="Proteomes" id="UP000195981"/>
    </source>
</evidence>
<comment type="subunit">
    <text evidence="2">Heterodimer of SbcC and SbcD.</text>
</comment>
<evidence type="ECO:0000256" key="5">
    <source>
        <dbReference type="SAM" id="MobiDB-lite"/>
    </source>
</evidence>
<evidence type="ECO:0000313" key="7">
    <source>
        <dbReference type="EMBL" id="SLM90435.1"/>
    </source>
</evidence>
<keyword evidence="7" id="KW-0540">Nuclease</keyword>
<dbReference type="GO" id="GO:0004527">
    <property type="term" value="F:exonuclease activity"/>
    <property type="evidence" value="ECO:0007669"/>
    <property type="project" value="UniProtKB-KW"/>
</dbReference>
<dbReference type="Pfam" id="PF13476">
    <property type="entry name" value="AAA_23"/>
    <property type="match status" value="1"/>
</dbReference>